<sequence>MSLIFRHNASPASRRSFLGRPFHLCRRGSSSLGFRCSQEVSEIRSSIQLSISRCWSLLSNCRLLISPSICPTSHLSSPSVPFFFSCFVVSV</sequence>
<evidence type="ECO:0000313" key="1">
    <source>
        <dbReference type="EMBL" id="GIY52460.1"/>
    </source>
</evidence>
<organism evidence="1 2">
    <name type="scientific">Caerostris extrusa</name>
    <name type="common">Bark spider</name>
    <name type="synonym">Caerostris bankana</name>
    <dbReference type="NCBI Taxonomy" id="172846"/>
    <lineage>
        <taxon>Eukaryota</taxon>
        <taxon>Metazoa</taxon>
        <taxon>Ecdysozoa</taxon>
        <taxon>Arthropoda</taxon>
        <taxon>Chelicerata</taxon>
        <taxon>Arachnida</taxon>
        <taxon>Araneae</taxon>
        <taxon>Araneomorphae</taxon>
        <taxon>Entelegynae</taxon>
        <taxon>Araneoidea</taxon>
        <taxon>Araneidae</taxon>
        <taxon>Caerostris</taxon>
    </lineage>
</organism>
<protein>
    <submittedName>
        <fullName evidence="1">Uncharacterized protein</fullName>
    </submittedName>
</protein>
<reference evidence="1 2" key="1">
    <citation type="submission" date="2021-06" db="EMBL/GenBank/DDBJ databases">
        <title>Caerostris extrusa draft genome.</title>
        <authorList>
            <person name="Kono N."/>
            <person name="Arakawa K."/>
        </authorList>
    </citation>
    <scope>NUCLEOTIDE SEQUENCE [LARGE SCALE GENOMIC DNA]</scope>
</reference>
<accession>A0AAV4U403</accession>
<evidence type="ECO:0000313" key="2">
    <source>
        <dbReference type="Proteomes" id="UP001054945"/>
    </source>
</evidence>
<dbReference type="Proteomes" id="UP001054945">
    <property type="component" value="Unassembled WGS sequence"/>
</dbReference>
<name>A0AAV4U403_CAEEX</name>
<comment type="caution">
    <text evidence="1">The sequence shown here is derived from an EMBL/GenBank/DDBJ whole genome shotgun (WGS) entry which is preliminary data.</text>
</comment>
<keyword evidence="2" id="KW-1185">Reference proteome</keyword>
<dbReference type="EMBL" id="BPLR01012242">
    <property type="protein sequence ID" value="GIY52460.1"/>
    <property type="molecule type" value="Genomic_DNA"/>
</dbReference>
<proteinExistence type="predicted"/>
<dbReference type="AlphaFoldDB" id="A0AAV4U403"/>
<gene>
    <name evidence="1" type="ORF">CEXT_442901</name>
</gene>